<dbReference type="Proteomes" id="UP000410492">
    <property type="component" value="Unassembled WGS sequence"/>
</dbReference>
<dbReference type="GO" id="GO:0031122">
    <property type="term" value="P:cytoplasmic microtubule organization"/>
    <property type="evidence" value="ECO:0007669"/>
    <property type="project" value="TreeGrafter"/>
</dbReference>
<feature type="domain" description="Gamma tubulin complex component C-terminal" evidence="8">
    <location>
        <begin position="969"/>
        <end position="1272"/>
    </location>
</feature>
<comment type="subcellular location">
    <subcellularLocation>
        <location evidence="1">Cytoplasm</location>
        <location evidence="1">Cytoskeleton</location>
    </subcellularLocation>
</comment>
<evidence type="ECO:0000313" key="10">
    <source>
        <dbReference type="EMBL" id="VEN64036.1"/>
    </source>
</evidence>
<dbReference type="GO" id="GO:0000930">
    <property type="term" value="C:gamma-tubulin complex"/>
    <property type="evidence" value="ECO:0007669"/>
    <property type="project" value="TreeGrafter"/>
</dbReference>
<feature type="domain" description="Gamma tubulin complex component protein N-terminal" evidence="9">
    <location>
        <begin position="284"/>
        <end position="544"/>
    </location>
</feature>
<dbReference type="PANTHER" id="PTHR19302">
    <property type="entry name" value="GAMMA TUBULIN COMPLEX PROTEIN"/>
    <property type="match status" value="1"/>
</dbReference>
<feature type="compositionally biased region" description="Polar residues" evidence="7">
    <location>
        <begin position="643"/>
        <end position="652"/>
    </location>
</feature>
<dbReference type="InterPro" id="IPR007259">
    <property type="entry name" value="GCP"/>
</dbReference>
<evidence type="ECO:0000256" key="7">
    <source>
        <dbReference type="SAM" id="MobiDB-lite"/>
    </source>
</evidence>
<dbReference type="EMBL" id="CAACVG010015058">
    <property type="protein sequence ID" value="VEN64036.1"/>
    <property type="molecule type" value="Genomic_DNA"/>
</dbReference>
<accession>A0A653DV04</accession>
<feature type="coiled-coil region" evidence="6">
    <location>
        <begin position="537"/>
        <end position="604"/>
    </location>
</feature>
<dbReference type="GO" id="GO:0051011">
    <property type="term" value="F:microtubule minus-end binding"/>
    <property type="evidence" value="ECO:0007669"/>
    <property type="project" value="TreeGrafter"/>
</dbReference>
<evidence type="ECO:0000256" key="2">
    <source>
        <dbReference type="ARBA" id="ARBA00010337"/>
    </source>
</evidence>
<evidence type="ECO:0000256" key="1">
    <source>
        <dbReference type="ARBA" id="ARBA00004245"/>
    </source>
</evidence>
<feature type="region of interest" description="Disordered" evidence="7">
    <location>
        <begin position="643"/>
        <end position="663"/>
    </location>
</feature>
<evidence type="ECO:0000259" key="8">
    <source>
        <dbReference type="Pfam" id="PF04130"/>
    </source>
</evidence>
<dbReference type="GO" id="GO:0007020">
    <property type="term" value="P:microtubule nucleation"/>
    <property type="evidence" value="ECO:0007669"/>
    <property type="project" value="InterPro"/>
</dbReference>
<dbReference type="GO" id="GO:0000278">
    <property type="term" value="P:mitotic cell cycle"/>
    <property type="evidence" value="ECO:0007669"/>
    <property type="project" value="TreeGrafter"/>
</dbReference>
<keyword evidence="4" id="KW-0493">Microtubule</keyword>
<keyword evidence="3" id="KW-0963">Cytoplasm</keyword>
<proteinExistence type="inferred from homology"/>
<evidence type="ECO:0008006" key="12">
    <source>
        <dbReference type="Google" id="ProtNLM"/>
    </source>
</evidence>
<gene>
    <name evidence="10" type="ORF">CALMAC_LOCUS20684</name>
</gene>
<evidence type="ECO:0000313" key="11">
    <source>
        <dbReference type="Proteomes" id="UP000410492"/>
    </source>
</evidence>
<keyword evidence="5" id="KW-0206">Cytoskeleton</keyword>
<dbReference type="Pfam" id="PF17681">
    <property type="entry name" value="GCP_N_terminal"/>
    <property type="match status" value="1"/>
</dbReference>
<keyword evidence="11" id="KW-1185">Reference proteome</keyword>
<organism evidence="10 11">
    <name type="scientific">Callosobruchus maculatus</name>
    <name type="common">Southern cowpea weevil</name>
    <name type="synonym">Pulse bruchid</name>
    <dbReference type="NCBI Taxonomy" id="64391"/>
    <lineage>
        <taxon>Eukaryota</taxon>
        <taxon>Metazoa</taxon>
        <taxon>Ecdysozoa</taxon>
        <taxon>Arthropoda</taxon>
        <taxon>Hexapoda</taxon>
        <taxon>Insecta</taxon>
        <taxon>Pterygota</taxon>
        <taxon>Neoptera</taxon>
        <taxon>Endopterygota</taxon>
        <taxon>Coleoptera</taxon>
        <taxon>Polyphaga</taxon>
        <taxon>Cucujiformia</taxon>
        <taxon>Chrysomeloidea</taxon>
        <taxon>Chrysomelidae</taxon>
        <taxon>Bruchinae</taxon>
        <taxon>Bruchini</taxon>
        <taxon>Callosobruchus</taxon>
    </lineage>
</organism>
<dbReference type="Pfam" id="PF04130">
    <property type="entry name" value="GCP_C_terminal"/>
    <property type="match status" value="1"/>
</dbReference>
<dbReference type="GO" id="GO:0043015">
    <property type="term" value="F:gamma-tubulin binding"/>
    <property type="evidence" value="ECO:0007669"/>
    <property type="project" value="InterPro"/>
</dbReference>
<evidence type="ECO:0000256" key="3">
    <source>
        <dbReference type="ARBA" id="ARBA00022490"/>
    </source>
</evidence>
<reference evidence="10 11" key="1">
    <citation type="submission" date="2019-01" db="EMBL/GenBank/DDBJ databases">
        <authorList>
            <person name="Sayadi A."/>
        </authorList>
    </citation>
    <scope>NUCLEOTIDE SEQUENCE [LARGE SCALE GENOMIC DNA]</scope>
</reference>
<comment type="similarity">
    <text evidence="2">Belongs to the TUBGCP family.</text>
</comment>
<dbReference type="OrthoDB" id="775571at2759"/>
<protein>
    <recommendedName>
        <fullName evidence="12">Gamma-tubulin complex component 6</fullName>
    </recommendedName>
</protein>
<evidence type="ECO:0000259" key="9">
    <source>
        <dbReference type="Pfam" id="PF17681"/>
    </source>
</evidence>
<keyword evidence="6" id="KW-0175">Coiled coil</keyword>
<sequence length="1284" mass="149305">MDDDDSDGVFGLITKLCEKFYKDPDEIKASRSRCYEIILKKRVPKYKKSFKDLKGVKDPSLNLLSWIFQLVHGYGLQEYGEKVLKAAEKFRACYEDDPETYKNILYFLLNFRKVPKRDENKWDLSTLPSFDFKHEEDKLHSLFILPESLQQECDDYFSNTFYLDSDALELGQVQFPKQSTHETLHVEKQNQNTQVEVGDHSEDEGISDDDVWEMAAKEPFCNRRTWESFGYAEPDKEQPFLSELGDLSSLWVENLETLYMVPLFREEAIFKSKMIPRKTFIMNLKYLLAGMASDCFGLDDSGGFYLDSSISVEGITPDTLKAYCQPLLVCGSCHRALEKMCTPNPDTGKYKYEGYIFLEFCGSIKRYLQFHQTAVFSISCSSNFLEFHKKTRQLRLQHSALASVCKVGPYKEKDGEIPKGVALLNYLYQKVVNVTEQQVALVLYSVLYPCCQVYFSRFLTQWILEGVINDPYGEFFIKIDHKYLLTKGRTYWTRSYSICEDIMPDFLVDLKNDILYCGKSMMLLKVCNSSEQRIKRLDEMNALKEQYDMALEQVRLNEVKEIQEDMKLMQENIKIEERRQKLIKEEADKMIDYYTKLYEQAERKKALIENHVKVVKSIHMNQTIPTENAQETPCIEDTEKAVANSSNESFYSLNDDKEPESEKEQEIVEVLETEPEKEDEVYHDSVTKLKIHSSESMDILNANTEDQTKEKEPETKTIPPHVQTMIDNFKLARQIKHKVMTQEMGIDFSASAPHSTETEANVTPCLTDAQKNKLRILSSEFGIEVKDVKRLRMSKAAQSNKDKILGTSDCFHYLDNADFVNKNLEEPMKKSKSLTLELNTKSSKVEIDRPIPMSVDSTPQSEFSTSTIYVNTDINQLSLTPTTARTESDIHYLNDFPFDHNQNQACEVPTFFPKMVFSKRVNTKVARGISTNCLSLFLEESIHIPLVAQTKIVNSELLRYFIDDLKYIDHLHSLRDYFFLLDCEFGRNVTDTLFSRLYESSAPSEVISYRMLKELLYRACDVSGKNQDNSQRLSFRMTGMPKRLDLGDPNVLDFISLTYKVQWPLNILLPVDTISKYDEVFKFLLKLCRVSWVLKKIFLELKSLAKEMGEKEIYLMSSPQYRRLHQHRHIMTQFVQTLQDYIVGEVLQASWDSFEKELCNATNLDELYSLHVSYVKKIIIMCMLHQKMAALKAVIHKIFVVVLKFYDYLRSRLWVCENGAYIHPNFEKLDSIFKNFEELVAFFFKVARKVGKCGLQPHLLQLLDMLDVNNYYSKNSISLNKCKK</sequence>
<evidence type="ECO:0000256" key="5">
    <source>
        <dbReference type="ARBA" id="ARBA00023212"/>
    </source>
</evidence>
<dbReference type="PANTHER" id="PTHR19302:SF70">
    <property type="entry name" value="GAMMA-TUBULIN COMPLEX COMPONENT 6"/>
    <property type="match status" value="1"/>
</dbReference>
<dbReference type="InterPro" id="IPR041470">
    <property type="entry name" value="GCP_N"/>
</dbReference>
<evidence type="ECO:0000256" key="6">
    <source>
        <dbReference type="SAM" id="Coils"/>
    </source>
</evidence>
<dbReference type="InterPro" id="IPR040457">
    <property type="entry name" value="GCP_C"/>
</dbReference>
<dbReference type="GO" id="GO:0005874">
    <property type="term" value="C:microtubule"/>
    <property type="evidence" value="ECO:0007669"/>
    <property type="project" value="UniProtKB-KW"/>
</dbReference>
<dbReference type="InterPro" id="IPR042241">
    <property type="entry name" value="GCP_C_sf"/>
</dbReference>
<evidence type="ECO:0000256" key="4">
    <source>
        <dbReference type="ARBA" id="ARBA00022701"/>
    </source>
</evidence>
<dbReference type="GO" id="GO:0051321">
    <property type="term" value="P:meiotic cell cycle"/>
    <property type="evidence" value="ECO:0007669"/>
    <property type="project" value="TreeGrafter"/>
</dbReference>
<dbReference type="GO" id="GO:0051225">
    <property type="term" value="P:spindle assembly"/>
    <property type="evidence" value="ECO:0007669"/>
    <property type="project" value="TreeGrafter"/>
</dbReference>
<feature type="compositionally biased region" description="Basic and acidic residues" evidence="7">
    <location>
        <begin position="654"/>
        <end position="663"/>
    </location>
</feature>
<dbReference type="Gene3D" id="1.20.120.1900">
    <property type="entry name" value="Gamma-tubulin complex, C-terminal domain"/>
    <property type="match status" value="1"/>
</dbReference>
<dbReference type="GO" id="GO:0000922">
    <property type="term" value="C:spindle pole"/>
    <property type="evidence" value="ECO:0007669"/>
    <property type="project" value="InterPro"/>
</dbReference>
<name>A0A653DV04_CALMS</name>